<keyword evidence="2" id="KW-1133">Transmembrane helix</keyword>
<feature type="signal peptide" evidence="3">
    <location>
        <begin position="1"/>
        <end position="17"/>
    </location>
</feature>
<dbReference type="OrthoDB" id="4777991at2759"/>
<keyword evidence="2" id="KW-0472">Membrane</keyword>
<feature type="region of interest" description="Disordered" evidence="1">
    <location>
        <begin position="157"/>
        <end position="214"/>
    </location>
</feature>
<name>A0A6A6V9D3_9PLEO</name>
<feature type="chain" id="PRO_5025560088" description="Carbohydrate-binding module family 18 protein" evidence="3">
    <location>
        <begin position="18"/>
        <end position="345"/>
    </location>
</feature>
<accession>A0A6A6V9D3</accession>
<gene>
    <name evidence="4" type="ORF">M011DRAFT_77210</name>
</gene>
<evidence type="ECO:0000313" key="4">
    <source>
        <dbReference type="EMBL" id="KAF2746693.1"/>
    </source>
</evidence>
<evidence type="ECO:0000256" key="2">
    <source>
        <dbReference type="SAM" id="Phobius"/>
    </source>
</evidence>
<feature type="compositionally biased region" description="Pro residues" evidence="1">
    <location>
        <begin position="162"/>
        <end position="189"/>
    </location>
</feature>
<proteinExistence type="predicted"/>
<protein>
    <recommendedName>
        <fullName evidence="6">Carbohydrate-binding module family 18 protein</fullName>
    </recommendedName>
</protein>
<keyword evidence="2" id="KW-0812">Transmembrane</keyword>
<organism evidence="4 5">
    <name type="scientific">Sporormia fimetaria CBS 119925</name>
    <dbReference type="NCBI Taxonomy" id="1340428"/>
    <lineage>
        <taxon>Eukaryota</taxon>
        <taxon>Fungi</taxon>
        <taxon>Dikarya</taxon>
        <taxon>Ascomycota</taxon>
        <taxon>Pezizomycotina</taxon>
        <taxon>Dothideomycetes</taxon>
        <taxon>Pleosporomycetidae</taxon>
        <taxon>Pleosporales</taxon>
        <taxon>Sporormiaceae</taxon>
        <taxon>Sporormia</taxon>
    </lineage>
</organism>
<reference evidence="4" key="1">
    <citation type="journal article" date="2020" name="Stud. Mycol.">
        <title>101 Dothideomycetes genomes: a test case for predicting lifestyles and emergence of pathogens.</title>
        <authorList>
            <person name="Haridas S."/>
            <person name="Albert R."/>
            <person name="Binder M."/>
            <person name="Bloem J."/>
            <person name="Labutti K."/>
            <person name="Salamov A."/>
            <person name="Andreopoulos B."/>
            <person name="Baker S."/>
            <person name="Barry K."/>
            <person name="Bills G."/>
            <person name="Bluhm B."/>
            <person name="Cannon C."/>
            <person name="Castanera R."/>
            <person name="Culley D."/>
            <person name="Daum C."/>
            <person name="Ezra D."/>
            <person name="Gonzalez J."/>
            <person name="Henrissat B."/>
            <person name="Kuo A."/>
            <person name="Liang C."/>
            <person name="Lipzen A."/>
            <person name="Lutzoni F."/>
            <person name="Magnuson J."/>
            <person name="Mondo S."/>
            <person name="Nolan M."/>
            <person name="Ohm R."/>
            <person name="Pangilinan J."/>
            <person name="Park H.-J."/>
            <person name="Ramirez L."/>
            <person name="Alfaro M."/>
            <person name="Sun H."/>
            <person name="Tritt A."/>
            <person name="Yoshinaga Y."/>
            <person name="Zwiers L.-H."/>
            <person name="Turgeon B."/>
            <person name="Goodwin S."/>
            <person name="Spatafora J."/>
            <person name="Crous P."/>
            <person name="Grigoriev I."/>
        </authorList>
    </citation>
    <scope>NUCLEOTIDE SEQUENCE</scope>
    <source>
        <strain evidence="4">CBS 119925</strain>
    </source>
</reference>
<evidence type="ECO:0000256" key="1">
    <source>
        <dbReference type="SAM" id="MobiDB-lite"/>
    </source>
</evidence>
<evidence type="ECO:0008006" key="6">
    <source>
        <dbReference type="Google" id="ProtNLM"/>
    </source>
</evidence>
<dbReference type="AlphaFoldDB" id="A0A6A6V9D3"/>
<evidence type="ECO:0000313" key="5">
    <source>
        <dbReference type="Proteomes" id="UP000799440"/>
    </source>
</evidence>
<dbReference type="Proteomes" id="UP000799440">
    <property type="component" value="Unassembled WGS sequence"/>
</dbReference>
<feature type="transmembrane region" description="Helical" evidence="2">
    <location>
        <begin position="324"/>
        <end position="344"/>
    </location>
</feature>
<keyword evidence="3" id="KW-0732">Signal</keyword>
<dbReference type="EMBL" id="MU006576">
    <property type="protein sequence ID" value="KAF2746693.1"/>
    <property type="molecule type" value="Genomic_DNA"/>
</dbReference>
<evidence type="ECO:0000256" key="3">
    <source>
        <dbReference type="SAM" id="SignalP"/>
    </source>
</evidence>
<sequence>MLATVALLLCVVQVVSGAQDVHPDMGRQVFVPFDAINNATMDNGEVPSLFFTGNLVERQSCPPGYGYCSNMGRCCPSDHRCCPWGCIPPGSTCCPGGGCLDSVCCGSRCMPAGSQCCANSQYCEAGNHCFSNPNYDRMLCCTDNQCTAYVENGQTKTFRELPSPPPQPPPGPPPSGPTTPPGGPPPSRTPPSGTTTPPPGPFPTSTGNGLTRTGRPFSMWTYTVTWEYLFYYYTYWEPISASTLTYSTVTETTTVEVAGSDAAQALSQLEDETRTMEFPTPPEATELVGAPPVRTAELEEPSNTPSPDGSAVGGASLLRGLSGMGGLGGLFVGGGFLVLGLMVWL</sequence>
<keyword evidence="5" id="KW-1185">Reference proteome</keyword>